<dbReference type="eggNOG" id="COG1233">
    <property type="taxonomic scope" value="Bacteria"/>
</dbReference>
<evidence type="ECO:0000256" key="1">
    <source>
        <dbReference type="ARBA" id="ARBA00004829"/>
    </source>
</evidence>
<dbReference type="EMBL" id="CP003418">
    <property type="protein sequence ID" value="AFH48108.1"/>
    <property type="molecule type" value="Genomic_DNA"/>
</dbReference>
<dbReference type="AlphaFoldDB" id="I0AGK1"/>
<dbReference type="InterPro" id="IPR054840">
    <property type="entry name" value="hydcarot_desat_CrtD"/>
</dbReference>
<evidence type="ECO:0000256" key="3">
    <source>
        <dbReference type="ARBA" id="ARBA00022746"/>
    </source>
</evidence>
<dbReference type="NCBIfam" id="TIGR02734">
    <property type="entry name" value="crtI_fam"/>
    <property type="match status" value="1"/>
</dbReference>
<keyword evidence="8" id="KW-1185">Reference proteome</keyword>
<dbReference type="Pfam" id="PF01593">
    <property type="entry name" value="Amino_oxidase"/>
    <property type="match status" value="1"/>
</dbReference>
<feature type="domain" description="Amine oxidase" evidence="6">
    <location>
        <begin position="11"/>
        <end position="486"/>
    </location>
</feature>
<keyword evidence="4 5" id="KW-0560">Oxidoreductase</keyword>
<dbReference type="PATRIC" id="fig|945713.3.peg.396"/>
<dbReference type="InterPro" id="IPR002937">
    <property type="entry name" value="Amino_oxidase"/>
</dbReference>
<name>I0AGK1_IGNAJ</name>
<evidence type="ECO:0000313" key="7">
    <source>
        <dbReference type="EMBL" id="AFH48108.1"/>
    </source>
</evidence>
<comment type="similarity">
    <text evidence="2 5">Belongs to the carotenoid/retinoid oxidoreductase family.</text>
</comment>
<dbReference type="KEGG" id="ial:IALB_0396"/>
<dbReference type="PANTHER" id="PTHR43734:SF7">
    <property type="entry name" value="4,4'-DIAPONEUROSPORENE OXYGENASE"/>
    <property type="match status" value="1"/>
</dbReference>
<dbReference type="STRING" id="945713.IALB_0396"/>
<dbReference type="NCBIfam" id="NF042421">
    <property type="entry name" value="hydcarot_desat_CrtD"/>
    <property type="match status" value="1"/>
</dbReference>
<dbReference type="Proteomes" id="UP000007394">
    <property type="component" value="Chromosome"/>
</dbReference>
<proteinExistence type="inferred from homology"/>
<keyword evidence="3 5" id="KW-0125">Carotenoid biosynthesis</keyword>
<dbReference type="InterPro" id="IPR014105">
    <property type="entry name" value="Carotenoid/retinoid_OxRdtase"/>
</dbReference>
<protein>
    <submittedName>
        <fullName evidence="7">Phytoene dehydrogenase</fullName>
    </submittedName>
</protein>
<gene>
    <name evidence="7" type="primary">crtI</name>
    <name evidence="7" type="ordered locus">IALB_0396</name>
</gene>
<evidence type="ECO:0000256" key="4">
    <source>
        <dbReference type="ARBA" id="ARBA00023002"/>
    </source>
</evidence>
<dbReference type="GO" id="GO:0016117">
    <property type="term" value="P:carotenoid biosynthetic process"/>
    <property type="evidence" value="ECO:0007669"/>
    <property type="project" value="UniProtKB-KW"/>
</dbReference>
<organism evidence="7 8">
    <name type="scientific">Ignavibacterium album (strain DSM 19864 / JCM 16511 / NBRC 101810 / Mat9-16)</name>
    <dbReference type="NCBI Taxonomy" id="945713"/>
    <lineage>
        <taxon>Bacteria</taxon>
        <taxon>Pseudomonadati</taxon>
        <taxon>Ignavibacteriota</taxon>
        <taxon>Ignavibacteria</taxon>
        <taxon>Ignavibacteriales</taxon>
        <taxon>Ignavibacteriaceae</taxon>
        <taxon>Ignavibacterium</taxon>
    </lineage>
</organism>
<evidence type="ECO:0000313" key="8">
    <source>
        <dbReference type="Proteomes" id="UP000007394"/>
    </source>
</evidence>
<comment type="pathway">
    <text evidence="1 5">Carotenoid biosynthesis.</text>
</comment>
<dbReference type="RefSeq" id="WP_014559267.1">
    <property type="nucleotide sequence ID" value="NC_017464.1"/>
</dbReference>
<accession>I0AGK1</accession>
<evidence type="ECO:0000256" key="2">
    <source>
        <dbReference type="ARBA" id="ARBA00006046"/>
    </source>
</evidence>
<dbReference type="SUPFAM" id="SSF51905">
    <property type="entry name" value="FAD/NAD(P)-binding domain"/>
    <property type="match status" value="1"/>
</dbReference>
<evidence type="ECO:0000256" key="5">
    <source>
        <dbReference type="RuleBase" id="RU362075"/>
    </source>
</evidence>
<dbReference type="Gene3D" id="3.50.50.60">
    <property type="entry name" value="FAD/NAD(P)-binding domain"/>
    <property type="match status" value="2"/>
</dbReference>
<dbReference type="OrthoDB" id="9774675at2"/>
<dbReference type="GO" id="GO:0016491">
    <property type="term" value="F:oxidoreductase activity"/>
    <property type="evidence" value="ECO:0007669"/>
    <property type="project" value="UniProtKB-KW"/>
</dbReference>
<dbReference type="PANTHER" id="PTHR43734">
    <property type="entry name" value="PHYTOENE DESATURASE"/>
    <property type="match status" value="1"/>
</dbReference>
<reference evidence="7 8" key="1">
    <citation type="journal article" date="2012" name="Front. Microbiol.">
        <title>Complete genome of Ignavibacterium album, a metabolically versatile, flagellated, facultative anaerobe from the phylum Chlorobi.</title>
        <authorList>
            <person name="Liu Z."/>
            <person name="Frigaard N.-U."/>
            <person name="Vogl K."/>
            <person name="Iino T."/>
            <person name="Ohkuma M."/>
            <person name="Overmann J."/>
            <person name="Bryant D.A."/>
        </authorList>
    </citation>
    <scope>NUCLEOTIDE SEQUENCE [LARGE SCALE GENOMIC DNA]</scope>
    <source>
        <strain evidence="8">DSM 19864 / JCM 16511 / NBRC 101810 / Mat9-16</strain>
    </source>
</reference>
<sequence length="493" mass="56561">MKKIAIIGAGLGGLSAAARLANAGYEVHIFEQNSYAGGKAAEFSEKGFRFDTGPSLLTMPYVIEDLFNECNENISEYLKLEKLETICRYFYNDKTVINAYSDIEKFGEEISEKTIDDDESLKEFFKYSKTIYDLTADLFLFNSPSSLKTFLNKKAFKTLVNICKIDSFRSVHKAITDFFKDNKLIQLFDRYATYNGSNPFEAPATLNIIPYVEYFPGSYLPKGGIYSITKALTKLCEKKGVNFHFNNKVDKIILKEKTAVGLKIREDSIYFDRIISNVDVNYTFQKLLDGIRSFESRRYNKLKPSLSGVVFYWAINKKFDRFETHNIIFSDDYKTEFDQLTKQRRLPDDPTIYIYISSKLNSDDAPAGKENWFVMINSPFDEGQNWENEIQNVRKRVVEKIDRILDTKIEDYILFEKILTPKDLETKTAAFRGSIYGISSDKKTSAFLRQQNKSRTVNNLYFCGGSAHPGGGIPLVILSGKIVSDIIRREDKE</sequence>
<evidence type="ECO:0000259" key="6">
    <source>
        <dbReference type="Pfam" id="PF01593"/>
    </source>
</evidence>
<dbReference type="InterPro" id="IPR036188">
    <property type="entry name" value="FAD/NAD-bd_sf"/>
</dbReference>
<dbReference type="HOGENOM" id="CLU_019722_2_1_10"/>